<feature type="region of interest" description="Disordered" evidence="1">
    <location>
        <begin position="1"/>
        <end position="24"/>
    </location>
</feature>
<dbReference type="EMBL" id="JAFIMR010000012">
    <property type="protein sequence ID" value="KAI1871630.1"/>
    <property type="molecule type" value="Genomic_DNA"/>
</dbReference>
<evidence type="ECO:0000259" key="2">
    <source>
        <dbReference type="Pfam" id="PF06985"/>
    </source>
</evidence>
<sequence>MITQSSIQPALGSTPDSSVDGLPSNVATPPSACDLCERLLQLFNESSTIRCFDLGPLDSAILTDCPIHKRLLESYISRCIQNDPDPAHWVDDVTFTTQGNVVEVERSHMGRTFSWELLLAKKDADADHIGKGVILDPDWVNLDLIKQWKNQCLSFHGDKCDNPLRVWRTKPAWLVDVKQRCIVPGLKADSFVALSYRWGDAIGVSMNDESLVKLQEPNALDDPAFAAFMNPMVRHAIHLTSFLDEQYVWVDRLCIIHGHEDTAEQLSLMGSIYASATITIIAADGVAEDGISGLRDVPHSKPRDLKQTRVPFGNELILGRNTSQFSMDSGTPYYERGWTYQEHMLARRKILFNQKEVHWECQCSQFHEELLPDAVLDIYIEPRLQEIMAGFPILDSFGLIISHYNDRNLRYDEDALPGIRGLLAILSRSFTGGFLYGIPEMFFDRALGWEPSFGDTNLRRRVPSKRPKHEQLLSDSLPSWSWIGWQGIVEIGSEASETDHRQWGLEETIPITEWYTGNSADTPKASQRRIKSSWYENRELWKNPETALPAGWSRHTFDSEESMGSREQYLWPDGCNDYVYRHNGYSGSILRPGDTWYFPFPVAEINESTQPCMPEQTPYLFCKTRAVEVRAYRTSYGNMLSLHDGLGDQVGELHLHNEDHLQRFPTAEADRTGTLIKLISISLSYSHSKTRDKETGKWGKPHFRESHYRVLWVEWEGNVAYRLASGLVNETQWESLQPQEVDVVLG</sequence>
<dbReference type="InterPro" id="IPR010730">
    <property type="entry name" value="HET"/>
</dbReference>
<dbReference type="AlphaFoldDB" id="A0A9P9WMV8"/>
<organism evidence="3 4">
    <name type="scientific">Neoarthrinium moseri</name>
    <dbReference type="NCBI Taxonomy" id="1658444"/>
    <lineage>
        <taxon>Eukaryota</taxon>
        <taxon>Fungi</taxon>
        <taxon>Dikarya</taxon>
        <taxon>Ascomycota</taxon>
        <taxon>Pezizomycotina</taxon>
        <taxon>Sordariomycetes</taxon>
        <taxon>Xylariomycetidae</taxon>
        <taxon>Amphisphaeriales</taxon>
        <taxon>Apiosporaceae</taxon>
        <taxon>Neoarthrinium</taxon>
    </lineage>
</organism>
<accession>A0A9P9WMV8</accession>
<dbReference type="PANTHER" id="PTHR33112:SF1">
    <property type="entry name" value="HETEROKARYON INCOMPATIBILITY DOMAIN-CONTAINING PROTEIN"/>
    <property type="match status" value="1"/>
</dbReference>
<gene>
    <name evidence="3" type="ORF">JX265_005616</name>
</gene>
<evidence type="ECO:0000256" key="1">
    <source>
        <dbReference type="SAM" id="MobiDB-lite"/>
    </source>
</evidence>
<dbReference type="Proteomes" id="UP000829685">
    <property type="component" value="Unassembled WGS sequence"/>
</dbReference>
<comment type="caution">
    <text evidence="3">The sequence shown here is derived from an EMBL/GenBank/DDBJ whole genome shotgun (WGS) entry which is preliminary data.</text>
</comment>
<keyword evidence="4" id="KW-1185">Reference proteome</keyword>
<reference evidence="3" key="1">
    <citation type="submission" date="2021-03" db="EMBL/GenBank/DDBJ databases">
        <title>Revisited historic fungal species revealed as producer of novel bioactive compounds through whole genome sequencing and comparative genomics.</title>
        <authorList>
            <person name="Vignolle G.A."/>
            <person name="Hochenegger N."/>
            <person name="Mach R.L."/>
            <person name="Mach-Aigner A.R."/>
            <person name="Javad Rahimi M."/>
            <person name="Salim K.A."/>
            <person name="Chan C.M."/>
            <person name="Lim L.B.L."/>
            <person name="Cai F."/>
            <person name="Druzhinina I.S."/>
            <person name="U'Ren J.M."/>
            <person name="Derntl C."/>
        </authorList>
    </citation>
    <scope>NUCLEOTIDE SEQUENCE</scope>
    <source>
        <strain evidence="3">TUCIM 5799</strain>
    </source>
</reference>
<proteinExistence type="predicted"/>
<evidence type="ECO:0000313" key="3">
    <source>
        <dbReference type="EMBL" id="KAI1871630.1"/>
    </source>
</evidence>
<dbReference type="Pfam" id="PF06985">
    <property type="entry name" value="HET"/>
    <property type="match status" value="1"/>
</dbReference>
<dbReference type="PANTHER" id="PTHR33112">
    <property type="entry name" value="DOMAIN PROTEIN, PUTATIVE-RELATED"/>
    <property type="match status" value="1"/>
</dbReference>
<name>A0A9P9WMV8_9PEZI</name>
<protein>
    <recommendedName>
        <fullName evidence="2">Heterokaryon incompatibility domain-containing protein</fullName>
    </recommendedName>
</protein>
<feature type="domain" description="Heterokaryon incompatibility" evidence="2">
    <location>
        <begin position="191"/>
        <end position="342"/>
    </location>
</feature>
<evidence type="ECO:0000313" key="4">
    <source>
        <dbReference type="Proteomes" id="UP000829685"/>
    </source>
</evidence>